<dbReference type="Pfam" id="PF00227">
    <property type="entry name" value="Proteasome"/>
    <property type="match status" value="1"/>
</dbReference>
<name>A0A9N7NI12_STRHE</name>
<proteinExistence type="predicted"/>
<keyword evidence="2" id="KW-1185">Reference proteome</keyword>
<dbReference type="AlphaFoldDB" id="A0A9N7NI12"/>
<dbReference type="Proteomes" id="UP001153555">
    <property type="component" value="Unassembled WGS sequence"/>
</dbReference>
<dbReference type="InterPro" id="IPR001353">
    <property type="entry name" value="Proteasome_sua/b"/>
</dbReference>
<accession>A0A9N7NI12</accession>
<dbReference type="Gene3D" id="3.60.20.10">
    <property type="entry name" value="Glutamine Phosphoribosylpyrophosphate, subunit 1, domain 1"/>
    <property type="match status" value="1"/>
</dbReference>
<evidence type="ECO:0000313" key="1">
    <source>
        <dbReference type="EMBL" id="CAA0835114.1"/>
    </source>
</evidence>
<keyword evidence="1" id="KW-0647">Proteasome</keyword>
<sequence>MSSARSSARELRRPVHKIFLRQEGTFNPWDFTHEKGMTTLGLLLKEEGIVIAADHPSDTEPNIFQLNHSMVATISGGKDRGRDTSSFTSLITSLQHRARHVPLVKDLVDWLASTISAEKEYHSSVGILIAVWNESERALYKVNGDGVITKNDVLATGSGSYVTIFVKQKHRFIESGMSIPDAANLAKMAICIAAYRVPHYGDVVSVWHLGSEGFQMLHKEDMEEFHSHLPCTARTQVIGEGW</sequence>
<dbReference type="InterPro" id="IPR029055">
    <property type="entry name" value="Ntn_hydrolases_N"/>
</dbReference>
<reference evidence="1" key="1">
    <citation type="submission" date="2019-12" db="EMBL/GenBank/DDBJ databases">
        <authorList>
            <person name="Scholes J."/>
        </authorList>
    </citation>
    <scope>NUCLEOTIDE SEQUENCE</scope>
</reference>
<evidence type="ECO:0000313" key="2">
    <source>
        <dbReference type="Proteomes" id="UP001153555"/>
    </source>
</evidence>
<dbReference type="EMBL" id="CACSLK010028168">
    <property type="protein sequence ID" value="CAA0835114.1"/>
    <property type="molecule type" value="Genomic_DNA"/>
</dbReference>
<dbReference type="OrthoDB" id="921798at2759"/>
<dbReference type="GO" id="GO:0051603">
    <property type="term" value="P:proteolysis involved in protein catabolic process"/>
    <property type="evidence" value="ECO:0007669"/>
    <property type="project" value="InterPro"/>
</dbReference>
<gene>
    <name evidence="1" type="ORF">SHERM_02840</name>
</gene>
<protein>
    <submittedName>
        <fullName evidence="1">Proteasome subunit beta type-5-A</fullName>
    </submittedName>
</protein>
<dbReference type="SUPFAM" id="SSF56235">
    <property type="entry name" value="N-terminal nucleophile aminohydrolases (Ntn hydrolases)"/>
    <property type="match status" value="1"/>
</dbReference>
<organism evidence="1 2">
    <name type="scientific">Striga hermonthica</name>
    <name type="common">Purple witchweed</name>
    <name type="synonym">Buchnera hermonthica</name>
    <dbReference type="NCBI Taxonomy" id="68872"/>
    <lineage>
        <taxon>Eukaryota</taxon>
        <taxon>Viridiplantae</taxon>
        <taxon>Streptophyta</taxon>
        <taxon>Embryophyta</taxon>
        <taxon>Tracheophyta</taxon>
        <taxon>Spermatophyta</taxon>
        <taxon>Magnoliopsida</taxon>
        <taxon>eudicotyledons</taxon>
        <taxon>Gunneridae</taxon>
        <taxon>Pentapetalae</taxon>
        <taxon>asterids</taxon>
        <taxon>lamiids</taxon>
        <taxon>Lamiales</taxon>
        <taxon>Orobanchaceae</taxon>
        <taxon>Buchnereae</taxon>
        <taxon>Striga</taxon>
    </lineage>
</organism>
<dbReference type="GO" id="GO:0005839">
    <property type="term" value="C:proteasome core complex"/>
    <property type="evidence" value="ECO:0007669"/>
    <property type="project" value="InterPro"/>
</dbReference>
<comment type="caution">
    <text evidence="1">The sequence shown here is derived from an EMBL/GenBank/DDBJ whole genome shotgun (WGS) entry which is preliminary data.</text>
</comment>